<keyword evidence="3" id="KW-1185">Reference proteome</keyword>
<dbReference type="AlphaFoldDB" id="A0AAD5UB40"/>
<dbReference type="SUPFAM" id="SSF50044">
    <property type="entry name" value="SH3-domain"/>
    <property type="match status" value="1"/>
</dbReference>
<sequence length="327" mass="37251">MSTTTPDVIILWTPQADFGVIGDNCDFFGNDLPTGNSAKTIDVESCYQTCKLIPECSHFSYGYLVNNTSNQICYFKSLNNVDESLANVSSGERCGIVPKKSLPQTSAVHTSTHKIADNTSSITSIATSTFQRPDDRIKENLNKNDSTILVTSIIVFILLLLLISFGYIFYHHKKKKKTKENFSNVNKEELIVDQSLLEKSLHWVAIENYTPQLHDELEITPGDLIDVRSFHTDGWILGYNQRTGLTDISYNWRIARTAMKYQVPTKGKEFRDMFKKALSVKRDPLEKFLKEDHFLIQVKMDRNSWIALCKPKFCEQMVNGNLVKRTG</sequence>
<dbReference type="Gene3D" id="3.50.4.10">
    <property type="entry name" value="Hepatocyte Growth Factor"/>
    <property type="match status" value="1"/>
</dbReference>
<protein>
    <recommendedName>
        <fullName evidence="4">Apple domain-containing protein</fullName>
    </recommendedName>
</protein>
<evidence type="ECO:0008006" key="4">
    <source>
        <dbReference type="Google" id="ProtNLM"/>
    </source>
</evidence>
<comment type="caution">
    <text evidence="2">The sequence shown here is derived from an EMBL/GenBank/DDBJ whole genome shotgun (WGS) entry which is preliminary data.</text>
</comment>
<name>A0AAD5UB40_9FUNG</name>
<dbReference type="EMBL" id="JADGJW010000019">
    <property type="protein sequence ID" value="KAJ3227278.1"/>
    <property type="molecule type" value="Genomic_DNA"/>
</dbReference>
<evidence type="ECO:0000313" key="3">
    <source>
        <dbReference type="Proteomes" id="UP001211065"/>
    </source>
</evidence>
<dbReference type="Gene3D" id="2.30.30.40">
    <property type="entry name" value="SH3 Domains"/>
    <property type="match status" value="1"/>
</dbReference>
<keyword evidence="1" id="KW-0472">Membrane</keyword>
<keyword evidence="1" id="KW-1133">Transmembrane helix</keyword>
<keyword evidence="1" id="KW-0812">Transmembrane</keyword>
<reference evidence="2" key="1">
    <citation type="submission" date="2020-05" db="EMBL/GenBank/DDBJ databases">
        <title>Phylogenomic resolution of chytrid fungi.</title>
        <authorList>
            <person name="Stajich J.E."/>
            <person name="Amses K."/>
            <person name="Simmons R."/>
            <person name="Seto K."/>
            <person name="Myers J."/>
            <person name="Bonds A."/>
            <person name="Quandt C.A."/>
            <person name="Barry K."/>
            <person name="Liu P."/>
            <person name="Grigoriev I."/>
            <person name="Longcore J.E."/>
            <person name="James T.Y."/>
        </authorList>
    </citation>
    <scope>NUCLEOTIDE SEQUENCE</scope>
    <source>
        <strain evidence="2">JEL0476</strain>
    </source>
</reference>
<dbReference type="Proteomes" id="UP001211065">
    <property type="component" value="Unassembled WGS sequence"/>
</dbReference>
<dbReference type="InterPro" id="IPR036028">
    <property type="entry name" value="SH3-like_dom_sf"/>
</dbReference>
<evidence type="ECO:0000313" key="2">
    <source>
        <dbReference type="EMBL" id="KAJ3227278.1"/>
    </source>
</evidence>
<proteinExistence type="predicted"/>
<organism evidence="2 3">
    <name type="scientific">Clydaea vesicula</name>
    <dbReference type="NCBI Taxonomy" id="447962"/>
    <lineage>
        <taxon>Eukaryota</taxon>
        <taxon>Fungi</taxon>
        <taxon>Fungi incertae sedis</taxon>
        <taxon>Chytridiomycota</taxon>
        <taxon>Chytridiomycota incertae sedis</taxon>
        <taxon>Chytridiomycetes</taxon>
        <taxon>Lobulomycetales</taxon>
        <taxon>Lobulomycetaceae</taxon>
        <taxon>Clydaea</taxon>
    </lineage>
</organism>
<accession>A0AAD5UB40</accession>
<feature type="transmembrane region" description="Helical" evidence="1">
    <location>
        <begin position="148"/>
        <end position="170"/>
    </location>
</feature>
<gene>
    <name evidence="2" type="ORF">HK099_002642</name>
</gene>
<evidence type="ECO:0000256" key="1">
    <source>
        <dbReference type="SAM" id="Phobius"/>
    </source>
</evidence>